<dbReference type="Gene3D" id="1.25.40.20">
    <property type="entry name" value="Ankyrin repeat-containing domain"/>
    <property type="match status" value="1"/>
</dbReference>
<sequence length="44" mass="5053">MHYAVQTASTETIELLLLYIVEINLQDNDGWTPINLVQTQTKFS</sequence>
<dbReference type="InParanoid" id="A0A0R0GP04"/>
<dbReference type="AlphaFoldDB" id="A0A0R0GP04"/>
<protein>
    <submittedName>
        <fullName evidence="3 4">Uncharacterized protein</fullName>
    </submittedName>
</protein>
<comment type="subcellular location">
    <subcellularLocation>
        <location evidence="1">Cell membrane</location>
        <topology evidence="1">Peripheral membrane protein</topology>
        <orientation evidence="1">Cytoplasmic side</orientation>
    </subcellularLocation>
</comment>
<dbReference type="InterPro" id="IPR002110">
    <property type="entry name" value="Ankyrin_rpt"/>
</dbReference>
<proteinExistence type="predicted"/>
<reference evidence="4" key="2">
    <citation type="submission" date="2018-02" db="UniProtKB">
        <authorList>
            <consortium name="EnsemblPlants"/>
        </authorList>
    </citation>
    <scope>IDENTIFICATION</scope>
    <source>
        <strain evidence="4">Williams 82</strain>
    </source>
</reference>
<reference evidence="3 4" key="1">
    <citation type="journal article" date="2010" name="Nature">
        <title>Genome sequence of the palaeopolyploid soybean.</title>
        <authorList>
            <person name="Schmutz J."/>
            <person name="Cannon S.B."/>
            <person name="Schlueter J."/>
            <person name="Ma J."/>
            <person name="Mitros T."/>
            <person name="Nelson W."/>
            <person name="Hyten D.L."/>
            <person name="Song Q."/>
            <person name="Thelen J.J."/>
            <person name="Cheng J."/>
            <person name="Xu D."/>
            <person name="Hellsten U."/>
            <person name="May G.D."/>
            <person name="Yu Y."/>
            <person name="Sakurai T."/>
            <person name="Umezawa T."/>
            <person name="Bhattacharyya M.K."/>
            <person name="Sandhu D."/>
            <person name="Valliyodan B."/>
            <person name="Lindquist E."/>
            <person name="Peto M."/>
            <person name="Grant D."/>
            <person name="Shu S."/>
            <person name="Goodstein D."/>
            <person name="Barry K."/>
            <person name="Futrell-Griggs M."/>
            <person name="Abernathy B."/>
            <person name="Du J."/>
            <person name="Tian Z."/>
            <person name="Zhu L."/>
            <person name="Gill N."/>
            <person name="Joshi T."/>
            <person name="Libault M."/>
            <person name="Sethuraman A."/>
            <person name="Zhang X.-C."/>
            <person name="Shinozaki K."/>
            <person name="Nguyen H.T."/>
            <person name="Wing R.A."/>
            <person name="Cregan P."/>
            <person name="Specht J."/>
            <person name="Grimwood J."/>
            <person name="Rokhsar D."/>
            <person name="Stacey G."/>
            <person name="Shoemaker R.C."/>
            <person name="Jackson S.A."/>
        </authorList>
    </citation>
    <scope>NUCLEOTIDE SEQUENCE [LARGE SCALE GENOMIC DNA]</scope>
    <source>
        <strain evidence="4">cv. Williams 82</strain>
        <tissue evidence="3">Callus</tissue>
    </source>
</reference>
<dbReference type="PROSITE" id="PS50088">
    <property type="entry name" value="ANK_REPEAT"/>
    <property type="match status" value="1"/>
</dbReference>
<dbReference type="EnsemblPlants" id="KRH16661">
    <property type="protein sequence ID" value="KRH16661"/>
    <property type="gene ID" value="GLYMA_14G168800"/>
</dbReference>
<evidence type="ECO:0000256" key="1">
    <source>
        <dbReference type="ARBA" id="ARBA00004413"/>
    </source>
</evidence>
<evidence type="ECO:0000313" key="3">
    <source>
        <dbReference type="EMBL" id="KRH16661.1"/>
    </source>
</evidence>
<dbReference type="EMBL" id="CM000847">
    <property type="protein sequence ID" value="KRH16661.1"/>
    <property type="molecule type" value="Genomic_DNA"/>
</dbReference>
<feature type="repeat" description="ANK" evidence="2">
    <location>
        <begin position="1"/>
        <end position="28"/>
    </location>
</feature>
<keyword evidence="5" id="KW-1185">Reference proteome</keyword>
<organism evidence="3">
    <name type="scientific">Glycine max</name>
    <name type="common">Soybean</name>
    <name type="synonym">Glycine hispida</name>
    <dbReference type="NCBI Taxonomy" id="3847"/>
    <lineage>
        <taxon>Eukaryota</taxon>
        <taxon>Viridiplantae</taxon>
        <taxon>Streptophyta</taxon>
        <taxon>Embryophyta</taxon>
        <taxon>Tracheophyta</taxon>
        <taxon>Spermatophyta</taxon>
        <taxon>Magnoliopsida</taxon>
        <taxon>eudicotyledons</taxon>
        <taxon>Gunneridae</taxon>
        <taxon>Pentapetalae</taxon>
        <taxon>rosids</taxon>
        <taxon>fabids</taxon>
        <taxon>Fabales</taxon>
        <taxon>Fabaceae</taxon>
        <taxon>Papilionoideae</taxon>
        <taxon>50 kb inversion clade</taxon>
        <taxon>NPAAA clade</taxon>
        <taxon>indigoferoid/millettioid clade</taxon>
        <taxon>Phaseoleae</taxon>
        <taxon>Glycine</taxon>
        <taxon>Glycine subgen. Soja</taxon>
    </lineage>
</organism>
<evidence type="ECO:0000256" key="2">
    <source>
        <dbReference type="PROSITE-ProRule" id="PRU00023"/>
    </source>
</evidence>
<dbReference type="Gramene" id="KRH16661">
    <property type="protein sequence ID" value="KRH16661"/>
    <property type="gene ID" value="GLYMA_14G168800"/>
</dbReference>
<name>A0A0R0GP04_SOYBN</name>
<evidence type="ECO:0000313" key="4">
    <source>
        <dbReference type="EnsemblPlants" id="KRH16661"/>
    </source>
</evidence>
<keyword evidence="2" id="KW-0040">ANK repeat</keyword>
<dbReference type="SUPFAM" id="SSF48403">
    <property type="entry name" value="Ankyrin repeat"/>
    <property type="match status" value="1"/>
</dbReference>
<dbReference type="GO" id="GO:0005886">
    <property type="term" value="C:plasma membrane"/>
    <property type="evidence" value="ECO:0007669"/>
    <property type="project" value="UniProtKB-SubCell"/>
</dbReference>
<dbReference type="SMR" id="A0A0R0GP04"/>
<dbReference type="InterPro" id="IPR036770">
    <property type="entry name" value="Ankyrin_rpt-contain_sf"/>
</dbReference>
<gene>
    <name evidence="3" type="ORF">GLYMA_14G168800</name>
</gene>
<accession>A0A0R0GP04</accession>
<dbReference type="Proteomes" id="UP000008827">
    <property type="component" value="Chromosome 14"/>
</dbReference>
<evidence type="ECO:0000313" key="5">
    <source>
        <dbReference type="Proteomes" id="UP000008827"/>
    </source>
</evidence>
<dbReference type="OrthoDB" id="1193297at2759"/>
<dbReference type="STRING" id="3847.A0A0R0GP04"/>
<reference evidence="3" key="3">
    <citation type="submission" date="2018-07" db="EMBL/GenBank/DDBJ databases">
        <title>WGS assembly of Glycine max.</title>
        <authorList>
            <person name="Schmutz J."/>
            <person name="Cannon S."/>
            <person name="Schlueter J."/>
            <person name="Ma J."/>
            <person name="Mitros T."/>
            <person name="Nelson W."/>
            <person name="Hyten D."/>
            <person name="Song Q."/>
            <person name="Thelen J."/>
            <person name="Cheng J."/>
            <person name="Xu D."/>
            <person name="Hellsten U."/>
            <person name="May G."/>
            <person name="Yu Y."/>
            <person name="Sakurai T."/>
            <person name="Umezawa T."/>
            <person name="Bhattacharyya M."/>
            <person name="Sandhu D."/>
            <person name="Valliyodan B."/>
            <person name="Lindquist E."/>
            <person name="Peto M."/>
            <person name="Grant D."/>
            <person name="Shu S."/>
            <person name="Goodstein D."/>
            <person name="Barry K."/>
            <person name="Futrell-Griggs M."/>
            <person name="Abernathy B."/>
            <person name="Du J."/>
            <person name="Tian Z."/>
            <person name="Zhu L."/>
            <person name="Gill N."/>
            <person name="Joshi T."/>
            <person name="Libault M."/>
            <person name="Sethuraman A."/>
            <person name="Zhang X."/>
            <person name="Shinozaki K."/>
            <person name="Nguyen H."/>
            <person name="Wing R."/>
            <person name="Cregan P."/>
            <person name="Specht J."/>
            <person name="Grimwood J."/>
            <person name="Rokhsar D."/>
            <person name="Stacey G."/>
            <person name="Shoemaker R."/>
            <person name="Jackson S."/>
        </authorList>
    </citation>
    <scope>NUCLEOTIDE SEQUENCE</scope>
    <source>
        <tissue evidence="3">Callus</tissue>
    </source>
</reference>